<comment type="caution">
    <text evidence="1">The sequence shown here is derived from an EMBL/GenBank/DDBJ whole genome shotgun (WGS) entry which is preliminary data.</text>
</comment>
<protein>
    <submittedName>
        <fullName evidence="1">Type II secretion system protein</fullName>
    </submittedName>
</protein>
<evidence type="ECO:0000313" key="1">
    <source>
        <dbReference type="EMBL" id="MEK7954182.1"/>
    </source>
</evidence>
<proteinExistence type="predicted"/>
<dbReference type="SUPFAM" id="SSF54523">
    <property type="entry name" value="Pili subunits"/>
    <property type="match status" value="1"/>
</dbReference>
<evidence type="ECO:0000313" key="2">
    <source>
        <dbReference type="Proteomes" id="UP001371305"/>
    </source>
</evidence>
<keyword evidence="2" id="KW-1185">Reference proteome</keyword>
<sequence>MKTASPQRSSAKSGMTLLELTVVIAVLLALTCILFLGARAWKSGADRTACIMNIRNVQTAVRSYQNLYGYNAGSMPYAEGGTQDIGVHMLAKGYISETQLSRIQGGETCQGGGTYDCDHKDTFPPVGQLYITCSLSSTKKHEMSPDVEW</sequence>
<organism evidence="1 2">
    <name type="scientific">Luteolibacter soli</name>
    <dbReference type="NCBI Taxonomy" id="3135280"/>
    <lineage>
        <taxon>Bacteria</taxon>
        <taxon>Pseudomonadati</taxon>
        <taxon>Verrucomicrobiota</taxon>
        <taxon>Verrucomicrobiia</taxon>
        <taxon>Verrucomicrobiales</taxon>
        <taxon>Verrucomicrobiaceae</taxon>
        <taxon>Luteolibacter</taxon>
    </lineage>
</organism>
<dbReference type="EMBL" id="JBBUKT010000016">
    <property type="protein sequence ID" value="MEK7954182.1"/>
    <property type="molecule type" value="Genomic_DNA"/>
</dbReference>
<dbReference type="NCBIfam" id="TIGR02532">
    <property type="entry name" value="IV_pilin_GFxxxE"/>
    <property type="match status" value="1"/>
</dbReference>
<name>A0ABU9B4I5_9BACT</name>
<dbReference type="RefSeq" id="WP_341407950.1">
    <property type="nucleotide sequence ID" value="NZ_JBBUKT010000016.1"/>
</dbReference>
<reference evidence="1 2" key="1">
    <citation type="submission" date="2024-04" db="EMBL/GenBank/DDBJ databases">
        <title>Luteolibacter sp. isolated from soil.</title>
        <authorList>
            <person name="An J."/>
        </authorList>
    </citation>
    <scope>NUCLEOTIDE SEQUENCE [LARGE SCALE GENOMIC DNA]</scope>
    <source>
        <strain evidence="1 2">Y139</strain>
    </source>
</reference>
<gene>
    <name evidence="1" type="ORF">WKV53_26935</name>
</gene>
<accession>A0ABU9B4I5</accession>
<dbReference type="InterPro" id="IPR045584">
    <property type="entry name" value="Pilin-like"/>
</dbReference>
<dbReference type="Proteomes" id="UP001371305">
    <property type="component" value="Unassembled WGS sequence"/>
</dbReference>
<dbReference type="InterPro" id="IPR012902">
    <property type="entry name" value="N_methyl_site"/>
</dbReference>